<feature type="region of interest" description="Disordered" evidence="1">
    <location>
        <begin position="294"/>
        <end position="348"/>
    </location>
</feature>
<feature type="compositionally biased region" description="Basic and acidic residues" evidence="1">
    <location>
        <begin position="1"/>
        <end position="21"/>
    </location>
</feature>
<gene>
    <name evidence="4" type="primary">20202535</name>
    <name evidence="3" type="ORF">HELRODRAFT_168888</name>
</gene>
<feature type="compositionally biased region" description="Polar residues" evidence="1">
    <location>
        <begin position="306"/>
        <end position="323"/>
    </location>
</feature>
<evidence type="ECO:0000256" key="2">
    <source>
        <dbReference type="SAM" id="Phobius"/>
    </source>
</evidence>
<dbReference type="KEGG" id="hro:HELRODRAFT_168888"/>
<dbReference type="InParanoid" id="T1F135"/>
<name>T1F135_HELRO</name>
<keyword evidence="5" id="KW-1185">Reference proteome</keyword>
<feature type="compositionally biased region" description="Polar residues" evidence="1">
    <location>
        <begin position="228"/>
        <end position="238"/>
    </location>
</feature>
<proteinExistence type="predicted"/>
<reference evidence="4" key="3">
    <citation type="submission" date="2015-06" db="UniProtKB">
        <authorList>
            <consortium name="EnsemblMetazoa"/>
        </authorList>
    </citation>
    <scope>IDENTIFICATION</scope>
</reference>
<evidence type="ECO:0000313" key="5">
    <source>
        <dbReference type="Proteomes" id="UP000015101"/>
    </source>
</evidence>
<accession>T1F135</accession>
<reference evidence="5" key="1">
    <citation type="submission" date="2012-12" db="EMBL/GenBank/DDBJ databases">
        <authorList>
            <person name="Hellsten U."/>
            <person name="Grimwood J."/>
            <person name="Chapman J.A."/>
            <person name="Shapiro H."/>
            <person name="Aerts A."/>
            <person name="Otillar R.P."/>
            <person name="Terry A.Y."/>
            <person name="Boore J.L."/>
            <person name="Simakov O."/>
            <person name="Marletaz F."/>
            <person name="Cho S.-J."/>
            <person name="Edsinger-Gonzales E."/>
            <person name="Havlak P."/>
            <person name="Kuo D.-H."/>
            <person name="Larsson T."/>
            <person name="Lv J."/>
            <person name="Arendt D."/>
            <person name="Savage R."/>
            <person name="Osoegawa K."/>
            <person name="de Jong P."/>
            <person name="Lindberg D.R."/>
            <person name="Seaver E.C."/>
            <person name="Weisblat D.A."/>
            <person name="Putnam N.H."/>
            <person name="Grigoriev I.V."/>
            <person name="Rokhsar D.S."/>
        </authorList>
    </citation>
    <scope>NUCLEOTIDE SEQUENCE</scope>
</reference>
<dbReference type="CTD" id="20202535"/>
<organism evidence="4 5">
    <name type="scientific">Helobdella robusta</name>
    <name type="common">Californian leech</name>
    <dbReference type="NCBI Taxonomy" id="6412"/>
    <lineage>
        <taxon>Eukaryota</taxon>
        <taxon>Metazoa</taxon>
        <taxon>Spiralia</taxon>
        <taxon>Lophotrochozoa</taxon>
        <taxon>Annelida</taxon>
        <taxon>Clitellata</taxon>
        <taxon>Hirudinea</taxon>
        <taxon>Rhynchobdellida</taxon>
        <taxon>Glossiphoniidae</taxon>
        <taxon>Helobdella</taxon>
    </lineage>
</organism>
<dbReference type="RefSeq" id="XP_009012987.1">
    <property type="nucleotide sequence ID" value="XM_009014739.1"/>
</dbReference>
<dbReference type="AlphaFoldDB" id="T1F135"/>
<keyword evidence="2" id="KW-0472">Membrane</keyword>
<dbReference type="GeneID" id="20202535"/>
<keyword evidence="2" id="KW-0812">Transmembrane</keyword>
<dbReference type="HOGENOM" id="CLU_678392_0_0_1"/>
<reference evidence="3 5" key="2">
    <citation type="journal article" date="2013" name="Nature">
        <title>Insights into bilaterian evolution from three spiralian genomes.</title>
        <authorList>
            <person name="Simakov O."/>
            <person name="Marletaz F."/>
            <person name="Cho S.J."/>
            <person name="Edsinger-Gonzales E."/>
            <person name="Havlak P."/>
            <person name="Hellsten U."/>
            <person name="Kuo D.H."/>
            <person name="Larsson T."/>
            <person name="Lv J."/>
            <person name="Arendt D."/>
            <person name="Savage R."/>
            <person name="Osoegawa K."/>
            <person name="de Jong P."/>
            <person name="Grimwood J."/>
            <person name="Chapman J.A."/>
            <person name="Shapiro H."/>
            <person name="Aerts A."/>
            <person name="Otillar R.P."/>
            <person name="Terry A.Y."/>
            <person name="Boore J.L."/>
            <person name="Grigoriev I.V."/>
            <person name="Lindberg D.R."/>
            <person name="Seaver E.C."/>
            <person name="Weisblat D.A."/>
            <person name="Putnam N.H."/>
            <person name="Rokhsar D.S."/>
        </authorList>
    </citation>
    <scope>NUCLEOTIDE SEQUENCE</scope>
</reference>
<evidence type="ECO:0000256" key="1">
    <source>
        <dbReference type="SAM" id="MobiDB-lite"/>
    </source>
</evidence>
<feature type="region of interest" description="Disordered" evidence="1">
    <location>
        <begin position="1"/>
        <end position="34"/>
    </location>
</feature>
<feature type="compositionally biased region" description="Basic and acidic residues" evidence="1">
    <location>
        <begin position="294"/>
        <end position="305"/>
    </location>
</feature>
<dbReference type="EMBL" id="AMQM01003130">
    <property type="status" value="NOT_ANNOTATED_CDS"/>
    <property type="molecule type" value="Genomic_DNA"/>
</dbReference>
<feature type="compositionally biased region" description="Basic and acidic residues" evidence="1">
    <location>
        <begin position="324"/>
        <end position="348"/>
    </location>
</feature>
<sequence length="406" mass="46301">MDKKPSDKSVKPNQKPSEKSAKLNQSSSKSDTDVEFKYEKKAPIAINTQFKYSQSDGFHDSSNINLPPKADNLKSKFFTQKFPKFSILVFSRELDDTATASKESTNSKNYSMQSFEVLKSSPETQQLQKTHSLAIFKSRKPTPKKMISLISSVDSYDIEKKISEEKAKKKSIFAKIIALIAPTKIEETRAYGPTVVPSGLLEIDESSRFPSSSYKKVSKTNTQDRRSLQASSTMTIARSKSKVQDKMARPSSAEKLNDELFTSNFKQSSLGISESEKGFKRKLISIRKLNQLERKAQQQEMRDHQQSSLPKQLLDQSPSGFSDTSKKIQKNDFSRSNETIHSDQDEVIDQRDESNEITFASKRKKKPKYFVFVIICNLAFMVLLMCYALYHFAPEPRTHDEYDYDT</sequence>
<evidence type="ECO:0000313" key="4">
    <source>
        <dbReference type="EnsemblMetazoa" id="HelroP168888"/>
    </source>
</evidence>
<dbReference type="EnsemblMetazoa" id="HelroT168888">
    <property type="protein sequence ID" value="HelroP168888"/>
    <property type="gene ID" value="HelroG168888"/>
</dbReference>
<keyword evidence="2" id="KW-1133">Transmembrane helix</keyword>
<dbReference type="EMBL" id="KB096023">
    <property type="protein sequence ID" value="ESO08965.1"/>
    <property type="molecule type" value="Genomic_DNA"/>
</dbReference>
<dbReference type="Proteomes" id="UP000015101">
    <property type="component" value="Unassembled WGS sequence"/>
</dbReference>
<evidence type="ECO:0000313" key="3">
    <source>
        <dbReference type="EMBL" id="ESO08965.1"/>
    </source>
</evidence>
<feature type="compositionally biased region" description="Polar residues" evidence="1">
    <location>
        <begin position="211"/>
        <end position="221"/>
    </location>
</feature>
<feature type="region of interest" description="Disordered" evidence="1">
    <location>
        <begin position="211"/>
        <end position="255"/>
    </location>
</feature>
<feature type="transmembrane region" description="Helical" evidence="2">
    <location>
        <begin position="369"/>
        <end position="390"/>
    </location>
</feature>
<protein>
    <submittedName>
        <fullName evidence="3 4">Uncharacterized protein</fullName>
    </submittedName>
</protein>